<evidence type="ECO:0000256" key="1">
    <source>
        <dbReference type="ARBA" id="ARBA00005896"/>
    </source>
</evidence>
<reference evidence="7 8" key="1">
    <citation type="journal article" date="2012" name="Science">
        <title>The Paleozoic origin of enzymatic lignin decomposition reconstructed from 31 fungal genomes.</title>
        <authorList>
            <person name="Floudas D."/>
            <person name="Binder M."/>
            <person name="Riley R."/>
            <person name="Barry K."/>
            <person name="Blanchette R.A."/>
            <person name="Henrissat B."/>
            <person name="Martinez A.T."/>
            <person name="Otillar R."/>
            <person name="Spatafora J.W."/>
            <person name="Yadav J.S."/>
            <person name="Aerts A."/>
            <person name="Benoit I."/>
            <person name="Boyd A."/>
            <person name="Carlson A."/>
            <person name="Copeland A."/>
            <person name="Coutinho P.M."/>
            <person name="de Vries R.P."/>
            <person name="Ferreira P."/>
            <person name="Findley K."/>
            <person name="Foster B."/>
            <person name="Gaskell J."/>
            <person name="Glotzer D."/>
            <person name="Gorecki P."/>
            <person name="Heitman J."/>
            <person name="Hesse C."/>
            <person name="Hori C."/>
            <person name="Igarashi K."/>
            <person name="Jurgens J.A."/>
            <person name="Kallen N."/>
            <person name="Kersten P."/>
            <person name="Kohler A."/>
            <person name="Kuees U."/>
            <person name="Kumar T.K.A."/>
            <person name="Kuo A."/>
            <person name="LaButti K."/>
            <person name="Larrondo L.F."/>
            <person name="Lindquist E."/>
            <person name="Ling A."/>
            <person name="Lombard V."/>
            <person name="Lucas S."/>
            <person name="Lundell T."/>
            <person name="Martin R."/>
            <person name="McLaughlin D.J."/>
            <person name="Morgenstern I."/>
            <person name="Morin E."/>
            <person name="Murat C."/>
            <person name="Nagy L.G."/>
            <person name="Nolan M."/>
            <person name="Ohm R.A."/>
            <person name="Patyshakuliyeva A."/>
            <person name="Rokas A."/>
            <person name="Ruiz-Duenas F.J."/>
            <person name="Sabat G."/>
            <person name="Salamov A."/>
            <person name="Samejima M."/>
            <person name="Schmutz J."/>
            <person name="Slot J.C."/>
            <person name="St John F."/>
            <person name="Stenlid J."/>
            <person name="Sun H."/>
            <person name="Sun S."/>
            <person name="Syed K."/>
            <person name="Tsang A."/>
            <person name="Wiebenga A."/>
            <person name="Young D."/>
            <person name="Pisabarro A."/>
            <person name="Eastwood D.C."/>
            <person name="Martin F."/>
            <person name="Cullen D."/>
            <person name="Grigoriev I.V."/>
            <person name="Hibbett D.S."/>
        </authorList>
    </citation>
    <scope>NUCLEOTIDE SEQUENCE [LARGE SCALE GENOMIC DNA]</scope>
    <source>
        <strain evidence="7 8">DJM-731 SS1</strain>
    </source>
</reference>
<dbReference type="Gene3D" id="3.60.130.10">
    <property type="entry name" value="Clavaminate synthase-like"/>
    <property type="match status" value="1"/>
</dbReference>
<gene>
    <name evidence="7" type="ORF">DACRYDRAFT_63483</name>
</gene>
<comment type="similarity">
    <text evidence="1">Belongs to the TfdA dioxygenase family.</text>
</comment>
<dbReference type="EMBL" id="JH795857">
    <property type="protein sequence ID" value="EJU05121.1"/>
    <property type="molecule type" value="Genomic_DNA"/>
</dbReference>
<dbReference type="PANTHER" id="PTHR30468:SF31">
    <property type="entry name" value="ALPHA-KETOGLUTARATE-DEPENDENT SULFONATE DIOXYGENASE-RELATED"/>
    <property type="match status" value="1"/>
</dbReference>
<dbReference type="OMA" id="SSHMQNY"/>
<name>M5G4D4_DACPD</name>
<keyword evidence="3 7" id="KW-0223">Dioxygenase</keyword>
<dbReference type="Pfam" id="PF02668">
    <property type="entry name" value="TauD"/>
    <property type="match status" value="1"/>
</dbReference>
<evidence type="ECO:0000256" key="2">
    <source>
        <dbReference type="ARBA" id="ARBA00022723"/>
    </source>
</evidence>
<keyword evidence="4" id="KW-0560">Oxidoreductase</keyword>
<keyword evidence="2" id="KW-0479">Metal-binding</keyword>
<organism evidence="7 8">
    <name type="scientific">Dacryopinax primogenitus (strain DJM 731)</name>
    <name type="common">Brown rot fungus</name>
    <dbReference type="NCBI Taxonomy" id="1858805"/>
    <lineage>
        <taxon>Eukaryota</taxon>
        <taxon>Fungi</taxon>
        <taxon>Dikarya</taxon>
        <taxon>Basidiomycota</taxon>
        <taxon>Agaricomycotina</taxon>
        <taxon>Dacrymycetes</taxon>
        <taxon>Dacrymycetales</taxon>
        <taxon>Dacrymycetaceae</taxon>
        <taxon>Dacryopinax</taxon>
    </lineage>
</organism>
<sequence>MPPVASSTVHTPEVASVLKTSKPAGKDQDAAAPFNPFYSYYAPTDDTGDDQTYQYAKYKANMTPRTQMPYFPEVDWQPLGPINVQDRGLFADPEKRSLLSAATKVKHLTPALGVELHGIDLRYLTDAQKDELALLAAERTVVVFRNQPITIEEQLDLGRHYGTLHKHATTPVPREPGLEEVHVVYADSARKPDPTAFSKIELWHSDVTYEQQPPSLTSLKVITSPACGGDTLWSSGYALYSSLSPDMQAYLDKQYAVHSAVLQAQGSRAAGTHVRRKEIETIHPVVRVHPVTGWKSVFVNPGFTRRILNAPKAESDSILSFLFHQIAENPDFQVRISWESNDIVLWDNRVCTHSATFDFYPERRHALRVTPHGERPISVAEYEQDGKKAKDRQVEIWKLQGIEVPTPVVPVAGGVIKQKVYND</sequence>
<evidence type="ECO:0000256" key="5">
    <source>
        <dbReference type="ARBA" id="ARBA00023004"/>
    </source>
</evidence>
<feature type="domain" description="TauD/TfdA-like" evidence="6">
    <location>
        <begin position="105"/>
        <end position="370"/>
    </location>
</feature>
<evidence type="ECO:0000256" key="4">
    <source>
        <dbReference type="ARBA" id="ARBA00023002"/>
    </source>
</evidence>
<dbReference type="InterPro" id="IPR042098">
    <property type="entry name" value="TauD-like_sf"/>
</dbReference>
<dbReference type="Proteomes" id="UP000030653">
    <property type="component" value="Unassembled WGS sequence"/>
</dbReference>
<dbReference type="InterPro" id="IPR051323">
    <property type="entry name" value="AtsK-like"/>
</dbReference>
<dbReference type="FunFam" id="3.60.130.10:FF:000003">
    <property type="entry name" value="Alpha-ketoglutarate-dependent taurine dioxygenase"/>
    <property type="match status" value="1"/>
</dbReference>
<dbReference type="HOGENOM" id="CLU_036005_0_1_1"/>
<dbReference type="PANTHER" id="PTHR30468">
    <property type="entry name" value="ALPHA-KETOGLUTARATE-DEPENDENT SULFONATE DIOXYGENASE"/>
    <property type="match status" value="1"/>
</dbReference>
<dbReference type="RefSeq" id="XP_040632015.1">
    <property type="nucleotide sequence ID" value="XM_040775731.1"/>
</dbReference>
<dbReference type="AlphaFoldDB" id="M5G4D4"/>
<dbReference type="GeneID" id="63690793"/>
<proteinExistence type="inferred from homology"/>
<protein>
    <submittedName>
        <fullName evidence="7">Alpha-ketoglutarate-dependent sulfonate dioxygenase</fullName>
    </submittedName>
</protein>
<keyword evidence="5" id="KW-0408">Iron</keyword>
<evidence type="ECO:0000313" key="8">
    <source>
        <dbReference type="Proteomes" id="UP000030653"/>
    </source>
</evidence>
<evidence type="ECO:0000313" key="7">
    <source>
        <dbReference type="EMBL" id="EJU05121.1"/>
    </source>
</evidence>
<dbReference type="GO" id="GO:0046872">
    <property type="term" value="F:metal ion binding"/>
    <property type="evidence" value="ECO:0007669"/>
    <property type="project" value="UniProtKB-KW"/>
</dbReference>
<evidence type="ECO:0000259" key="6">
    <source>
        <dbReference type="Pfam" id="PF02668"/>
    </source>
</evidence>
<keyword evidence="8" id="KW-1185">Reference proteome</keyword>
<dbReference type="GO" id="GO:0005737">
    <property type="term" value="C:cytoplasm"/>
    <property type="evidence" value="ECO:0007669"/>
    <property type="project" value="TreeGrafter"/>
</dbReference>
<dbReference type="SUPFAM" id="SSF51197">
    <property type="entry name" value="Clavaminate synthase-like"/>
    <property type="match status" value="1"/>
</dbReference>
<dbReference type="InterPro" id="IPR003819">
    <property type="entry name" value="TauD/TfdA-like"/>
</dbReference>
<evidence type="ECO:0000256" key="3">
    <source>
        <dbReference type="ARBA" id="ARBA00022964"/>
    </source>
</evidence>
<dbReference type="OrthoDB" id="10257314at2759"/>
<dbReference type="GO" id="GO:0016706">
    <property type="term" value="F:2-oxoglutarate-dependent dioxygenase activity"/>
    <property type="evidence" value="ECO:0007669"/>
    <property type="project" value="TreeGrafter"/>
</dbReference>
<dbReference type="STRING" id="1858805.M5G4D4"/>
<accession>M5G4D4</accession>